<comment type="caution">
    <text evidence="1">The sequence shown here is derived from an EMBL/GenBank/DDBJ whole genome shotgun (WGS) entry which is preliminary data.</text>
</comment>
<sequence length="140" mass="15656">MRSTTDEAHARIVRGTHGVLCTLHPERGPDPLPVVYAAVDGLVGIPVDTVKAKTTGRLRREDNLETDRRAALLVVHWDRDDWTRLWWARAHLEHVAEPAPSVIEELSARLEATVPQYVGRPFRRVLVLRIVSVSGWSASG</sequence>
<dbReference type="SUPFAM" id="SSF50475">
    <property type="entry name" value="FMN-binding split barrel"/>
    <property type="match status" value="1"/>
</dbReference>
<evidence type="ECO:0000313" key="1">
    <source>
        <dbReference type="EMBL" id="MFD0924253.1"/>
    </source>
</evidence>
<dbReference type="EMBL" id="JBHTIL010000001">
    <property type="protein sequence ID" value="MFD0924253.1"/>
    <property type="molecule type" value="Genomic_DNA"/>
</dbReference>
<protein>
    <submittedName>
        <fullName evidence="1">Pyridoxamine 5'-phosphate oxidase family protein</fullName>
    </submittedName>
</protein>
<dbReference type="InterPro" id="IPR012349">
    <property type="entry name" value="Split_barrel_FMN-bd"/>
</dbReference>
<organism evidence="1 2">
    <name type="scientific">Williamsia deligens</name>
    <dbReference type="NCBI Taxonomy" id="321325"/>
    <lineage>
        <taxon>Bacteria</taxon>
        <taxon>Bacillati</taxon>
        <taxon>Actinomycetota</taxon>
        <taxon>Actinomycetes</taxon>
        <taxon>Mycobacteriales</taxon>
        <taxon>Nocardiaceae</taxon>
        <taxon>Williamsia</taxon>
    </lineage>
</organism>
<dbReference type="RefSeq" id="WP_253647695.1">
    <property type="nucleotide sequence ID" value="NZ_BAAAMO010000002.1"/>
</dbReference>
<gene>
    <name evidence="1" type="ORF">ACFQ04_00740</name>
</gene>
<proteinExistence type="predicted"/>
<reference evidence="2" key="1">
    <citation type="journal article" date="2019" name="Int. J. Syst. Evol. Microbiol.">
        <title>The Global Catalogue of Microorganisms (GCM) 10K type strain sequencing project: providing services to taxonomists for standard genome sequencing and annotation.</title>
        <authorList>
            <consortium name="The Broad Institute Genomics Platform"/>
            <consortium name="The Broad Institute Genome Sequencing Center for Infectious Disease"/>
            <person name="Wu L."/>
            <person name="Ma J."/>
        </authorList>
    </citation>
    <scope>NUCLEOTIDE SEQUENCE [LARGE SCALE GENOMIC DNA]</scope>
    <source>
        <strain evidence="2">CCUG 50873</strain>
    </source>
</reference>
<dbReference type="Gene3D" id="2.30.110.10">
    <property type="entry name" value="Electron Transport, Fmn-binding Protein, Chain A"/>
    <property type="match status" value="1"/>
</dbReference>
<accession>A0ABW3G2B6</accession>
<dbReference type="Proteomes" id="UP001597068">
    <property type="component" value="Unassembled WGS sequence"/>
</dbReference>
<name>A0ABW3G2B6_9NOCA</name>
<keyword evidence="2" id="KW-1185">Reference proteome</keyword>
<evidence type="ECO:0000313" key="2">
    <source>
        <dbReference type="Proteomes" id="UP001597068"/>
    </source>
</evidence>